<dbReference type="SUPFAM" id="SSF51569">
    <property type="entry name" value="Aldolase"/>
    <property type="match status" value="1"/>
</dbReference>
<dbReference type="EMBL" id="RZNJ01000022">
    <property type="protein sequence ID" value="RUT27978.1"/>
    <property type="molecule type" value="Genomic_DNA"/>
</dbReference>
<protein>
    <recommendedName>
        <fullName evidence="1">deoxyribose-phosphate aldolase</fullName>
        <ecNumber evidence="1">4.1.2.4</ecNumber>
    </recommendedName>
    <alternativeName>
        <fullName evidence="4">2-deoxy-D-ribose 5-phosphate aldolase</fullName>
    </alternativeName>
</protein>
<name>A0A433X1I8_9HYPH</name>
<dbReference type="Proteomes" id="UP000281547">
    <property type="component" value="Unassembled WGS sequence"/>
</dbReference>
<dbReference type="PANTHER" id="PTHR10889:SF3">
    <property type="entry name" value="DEOXYRIBOSE-PHOSPHATE ALDOLASE"/>
    <property type="match status" value="1"/>
</dbReference>
<accession>A0A433X1I8</accession>
<keyword evidence="3" id="KW-0704">Schiff base</keyword>
<keyword evidence="7" id="KW-1185">Reference proteome</keyword>
<evidence type="ECO:0000256" key="1">
    <source>
        <dbReference type="ARBA" id="ARBA00012515"/>
    </source>
</evidence>
<gene>
    <name evidence="6" type="ORF">EMQ25_17930</name>
</gene>
<comment type="catalytic activity">
    <reaction evidence="5">
        <text>2-deoxy-D-ribose 5-phosphate = D-glyceraldehyde 3-phosphate + acetaldehyde</text>
        <dbReference type="Rhea" id="RHEA:12821"/>
        <dbReference type="ChEBI" id="CHEBI:15343"/>
        <dbReference type="ChEBI" id="CHEBI:59776"/>
        <dbReference type="ChEBI" id="CHEBI:62877"/>
        <dbReference type="EC" id="4.1.2.4"/>
    </reaction>
</comment>
<dbReference type="EC" id="4.1.2.4" evidence="1"/>
<feature type="non-terminal residue" evidence="6">
    <location>
        <position position="1"/>
    </location>
</feature>
<dbReference type="GO" id="GO:0005737">
    <property type="term" value="C:cytoplasm"/>
    <property type="evidence" value="ECO:0007669"/>
    <property type="project" value="InterPro"/>
</dbReference>
<dbReference type="GO" id="GO:0004139">
    <property type="term" value="F:deoxyribose-phosphate aldolase activity"/>
    <property type="evidence" value="ECO:0007669"/>
    <property type="project" value="UniProtKB-EC"/>
</dbReference>
<evidence type="ECO:0000256" key="4">
    <source>
        <dbReference type="ARBA" id="ARBA00032755"/>
    </source>
</evidence>
<evidence type="ECO:0000256" key="2">
    <source>
        <dbReference type="ARBA" id="ARBA00023239"/>
    </source>
</evidence>
<feature type="non-terminal residue" evidence="6">
    <location>
        <position position="87"/>
    </location>
</feature>
<reference evidence="6 7" key="1">
    <citation type="journal article" date="2016" name="Int. J. Syst. Evol. Microbiol.">
        <title>Arsenicitalea aurantiaca gen. nov., sp. nov., a new member of the family Hyphomicrobiaceae, isolated from high-arsenic sediment.</title>
        <authorList>
            <person name="Mu Y."/>
            <person name="Zhou L."/>
            <person name="Zeng X.C."/>
            <person name="Liu L."/>
            <person name="Pan Y."/>
            <person name="Chen X."/>
            <person name="Wang J."/>
            <person name="Li S."/>
            <person name="Li W.J."/>
            <person name="Wang Y."/>
        </authorList>
    </citation>
    <scope>NUCLEOTIDE SEQUENCE [LARGE SCALE GENOMIC DNA]</scope>
    <source>
        <strain evidence="6 7">42-50</strain>
    </source>
</reference>
<dbReference type="InterPro" id="IPR011343">
    <property type="entry name" value="DeoC"/>
</dbReference>
<dbReference type="AlphaFoldDB" id="A0A433X1I8"/>
<dbReference type="PANTHER" id="PTHR10889">
    <property type="entry name" value="DEOXYRIBOSE-PHOSPHATE ALDOLASE"/>
    <property type="match status" value="1"/>
</dbReference>
<evidence type="ECO:0000313" key="7">
    <source>
        <dbReference type="Proteomes" id="UP000281547"/>
    </source>
</evidence>
<organism evidence="6 7">
    <name type="scientific">Arsenicitalea aurantiaca</name>
    <dbReference type="NCBI Taxonomy" id="1783274"/>
    <lineage>
        <taxon>Bacteria</taxon>
        <taxon>Pseudomonadati</taxon>
        <taxon>Pseudomonadota</taxon>
        <taxon>Alphaproteobacteria</taxon>
        <taxon>Hyphomicrobiales</taxon>
        <taxon>Devosiaceae</taxon>
        <taxon>Arsenicitalea</taxon>
    </lineage>
</organism>
<sequence>PRNPGFGLDLDWVGGVLVNRSAVERRALTIGSRRGVKKDHQLAWLLKAISLIDLTTLNADDTPGRVERLCAKARQPVRREVLAGLGV</sequence>
<evidence type="ECO:0000313" key="6">
    <source>
        <dbReference type="EMBL" id="RUT27978.1"/>
    </source>
</evidence>
<comment type="caution">
    <text evidence="6">The sequence shown here is derived from an EMBL/GenBank/DDBJ whole genome shotgun (WGS) entry which is preliminary data.</text>
</comment>
<dbReference type="GO" id="GO:0016052">
    <property type="term" value="P:carbohydrate catabolic process"/>
    <property type="evidence" value="ECO:0007669"/>
    <property type="project" value="TreeGrafter"/>
</dbReference>
<dbReference type="Gene3D" id="3.20.20.70">
    <property type="entry name" value="Aldolase class I"/>
    <property type="match status" value="1"/>
</dbReference>
<dbReference type="GO" id="GO:0009264">
    <property type="term" value="P:deoxyribonucleotide catabolic process"/>
    <property type="evidence" value="ECO:0007669"/>
    <property type="project" value="InterPro"/>
</dbReference>
<evidence type="ECO:0000256" key="3">
    <source>
        <dbReference type="ARBA" id="ARBA00023270"/>
    </source>
</evidence>
<evidence type="ECO:0000256" key="5">
    <source>
        <dbReference type="ARBA" id="ARBA00048791"/>
    </source>
</evidence>
<keyword evidence="2" id="KW-0456">Lyase</keyword>
<proteinExistence type="predicted"/>
<dbReference type="InterPro" id="IPR013785">
    <property type="entry name" value="Aldolase_TIM"/>
</dbReference>